<reference evidence="2 3" key="1">
    <citation type="journal article" date="2024" name="J Genomics">
        <title>Draft genome sequencing and assembly of Favolaschia claudopus CIRM-BRFM 2984 isolated from oak limbs.</title>
        <authorList>
            <person name="Navarro D."/>
            <person name="Drula E."/>
            <person name="Chaduli D."/>
            <person name="Cazenave R."/>
            <person name="Ahrendt S."/>
            <person name="Wang J."/>
            <person name="Lipzen A."/>
            <person name="Daum C."/>
            <person name="Barry K."/>
            <person name="Grigoriev I.V."/>
            <person name="Favel A."/>
            <person name="Rosso M.N."/>
            <person name="Martin F."/>
        </authorList>
    </citation>
    <scope>NUCLEOTIDE SEQUENCE [LARGE SCALE GENOMIC DNA]</scope>
    <source>
        <strain evidence="2 3">CIRM-BRFM 2984</strain>
    </source>
</reference>
<gene>
    <name evidence="2" type="ORF">R3P38DRAFT_2776216</name>
</gene>
<dbReference type="AlphaFoldDB" id="A0AAW0BQF1"/>
<name>A0AAW0BQF1_9AGAR</name>
<proteinExistence type="predicted"/>
<evidence type="ECO:0000256" key="1">
    <source>
        <dbReference type="SAM" id="MobiDB-lite"/>
    </source>
</evidence>
<protein>
    <submittedName>
        <fullName evidence="2">Uncharacterized protein</fullName>
    </submittedName>
</protein>
<sequence length="227" mass="24703">MPFKITPEQEKMIAFADSFIDYTGGMPEDDASGTATLPVDTPWDALAAFSKIQILHSLLTNAEISKMDESTVTVLERTKAYLCYPPGHQTSVDEEGSQLEKQFIADHLGGQFIELAKSLYNEYVLTGKFAELEPSTVEHEQTIAVPASVENSQTFPATPAGHPSKLSSPRKNPASPPKKRRLNTPLTDLTNGYGHTSICPAQLDPSLPVPDLTRSIHVSCFTSKASL</sequence>
<evidence type="ECO:0000313" key="3">
    <source>
        <dbReference type="Proteomes" id="UP001362999"/>
    </source>
</evidence>
<accession>A0AAW0BQF1</accession>
<comment type="caution">
    <text evidence="2">The sequence shown here is derived from an EMBL/GenBank/DDBJ whole genome shotgun (WGS) entry which is preliminary data.</text>
</comment>
<organism evidence="2 3">
    <name type="scientific">Favolaschia claudopus</name>
    <dbReference type="NCBI Taxonomy" id="2862362"/>
    <lineage>
        <taxon>Eukaryota</taxon>
        <taxon>Fungi</taxon>
        <taxon>Dikarya</taxon>
        <taxon>Basidiomycota</taxon>
        <taxon>Agaricomycotina</taxon>
        <taxon>Agaricomycetes</taxon>
        <taxon>Agaricomycetidae</taxon>
        <taxon>Agaricales</taxon>
        <taxon>Marasmiineae</taxon>
        <taxon>Mycenaceae</taxon>
        <taxon>Favolaschia</taxon>
    </lineage>
</organism>
<feature type="region of interest" description="Disordered" evidence="1">
    <location>
        <begin position="149"/>
        <end position="189"/>
    </location>
</feature>
<evidence type="ECO:0000313" key="2">
    <source>
        <dbReference type="EMBL" id="KAK7028500.1"/>
    </source>
</evidence>
<dbReference type="EMBL" id="JAWWNJ010000028">
    <property type="protein sequence ID" value="KAK7028500.1"/>
    <property type="molecule type" value="Genomic_DNA"/>
</dbReference>
<keyword evidence="3" id="KW-1185">Reference proteome</keyword>
<dbReference type="Proteomes" id="UP001362999">
    <property type="component" value="Unassembled WGS sequence"/>
</dbReference>